<evidence type="ECO:0000256" key="2">
    <source>
        <dbReference type="ARBA" id="ARBA00004123"/>
    </source>
</evidence>
<protein>
    <submittedName>
        <fullName evidence="12">Uncharacterized protein LOC120265171</fullName>
    </submittedName>
</protein>
<keyword evidence="6" id="KW-0378">Hydrolase</keyword>
<evidence type="ECO:0000313" key="12">
    <source>
        <dbReference type="RefSeq" id="XP_039128994.1"/>
    </source>
</evidence>
<gene>
    <name evidence="12" type="primary">LOC120265171</name>
</gene>
<comment type="cofactor">
    <cofactor evidence="1">
        <name>a divalent metal cation</name>
        <dbReference type="ChEBI" id="CHEBI:60240"/>
    </cofactor>
</comment>
<dbReference type="PANTHER" id="PTHR22930">
    <property type="match status" value="1"/>
</dbReference>
<dbReference type="GeneID" id="120265171"/>
<name>A0AB40BPB3_DIOCR</name>
<keyword evidence="5" id="KW-0479">Metal-binding</keyword>
<dbReference type="InterPro" id="IPR027806">
    <property type="entry name" value="HARBI1_dom"/>
</dbReference>
<keyword evidence="4" id="KW-0540">Nuclease</keyword>
<evidence type="ECO:0000256" key="1">
    <source>
        <dbReference type="ARBA" id="ARBA00001968"/>
    </source>
</evidence>
<feature type="compositionally biased region" description="Polar residues" evidence="8">
    <location>
        <begin position="411"/>
        <end position="424"/>
    </location>
</feature>
<dbReference type="Proteomes" id="UP001515500">
    <property type="component" value="Chromosome 7"/>
</dbReference>
<accession>A0AB40BPB3</accession>
<evidence type="ECO:0000256" key="3">
    <source>
        <dbReference type="ARBA" id="ARBA00006958"/>
    </source>
</evidence>
<evidence type="ECO:0000256" key="6">
    <source>
        <dbReference type="ARBA" id="ARBA00022801"/>
    </source>
</evidence>
<dbReference type="AlphaFoldDB" id="A0AB40BPB3"/>
<proteinExistence type="inferred from homology"/>
<dbReference type="GO" id="GO:0046872">
    <property type="term" value="F:metal ion binding"/>
    <property type="evidence" value="ECO:0007669"/>
    <property type="project" value="UniProtKB-KW"/>
</dbReference>
<comment type="similarity">
    <text evidence="3">Belongs to the HARBI1 family.</text>
</comment>
<organism evidence="11 12">
    <name type="scientific">Dioscorea cayennensis subsp. rotundata</name>
    <name type="common">White Guinea yam</name>
    <name type="synonym">Dioscorea rotundata</name>
    <dbReference type="NCBI Taxonomy" id="55577"/>
    <lineage>
        <taxon>Eukaryota</taxon>
        <taxon>Viridiplantae</taxon>
        <taxon>Streptophyta</taxon>
        <taxon>Embryophyta</taxon>
        <taxon>Tracheophyta</taxon>
        <taxon>Spermatophyta</taxon>
        <taxon>Magnoliopsida</taxon>
        <taxon>Liliopsida</taxon>
        <taxon>Dioscoreales</taxon>
        <taxon>Dioscoreaceae</taxon>
        <taxon>Dioscorea</taxon>
    </lineage>
</organism>
<feature type="domain" description="DDE Tnp4" evidence="9">
    <location>
        <begin position="81"/>
        <end position="221"/>
    </location>
</feature>
<evidence type="ECO:0000259" key="10">
    <source>
        <dbReference type="Pfam" id="PF26138"/>
    </source>
</evidence>
<dbReference type="PANTHER" id="PTHR22930:SF259">
    <property type="entry name" value="OS08G0106900 PROTEIN"/>
    <property type="match status" value="1"/>
</dbReference>
<feature type="region of interest" description="Disordered" evidence="8">
    <location>
        <begin position="411"/>
        <end position="433"/>
    </location>
</feature>
<evidence type="ECO:0000256" key="8">
    <source>
        <dbReference type="SAM" id="MobiDB-lite"/>
    </source>
</evidence>
<dbReference type="RefSeq" id="XP_039128994.1">
    <property type="nucleotide sequence ID" value="XM_039273060.1"/>
</dbReference>
<reference evidence="12" key="1">
    <citation type="submission" date="2025-08" db="UniProtKB">
        <authorList>
            <consortium name="RefSeq"/>
        </authorList>
    </citation>
    <scope>IDENTIFICATION</scope>
</reference>
<evidence type="ECO:0000256" key="5">
    <source>
        <dbReference type="ARBA" id="ARBA00022723"/>
    </source>
</evidence>
<feature type="domain" description="DUF8040" evidence="10">
    <location>
        <begin position="1"/>
        <end position="44"/>
    </location>
</feature>
<comment type="subcellular location">
    <subcellularLocation>
        <location evidence="2">Nucleus</location>
    </subcellularLocation>
</comment>
<evidence type="ECO:0000313" key="11">
    <source>
        <dbReference type="Proteomes" id="UP001515500"/>
    </source>
</evidence>
<keyword evidence="7" id="KW-0539">Nucleus</keyword>
<dbReference type="InterPro" id="IPR045249">
    <property type="entry name" value="HARBI1-like"/>
</dbReference>
<evidence type="ECO:0000259" key="9">
    <source>
        <dbReference type="Pfam" id="PF13359"/>
    </source>
</evidence>
<evidence type="ECO:0000256" key="7">
    <source>
        <dbReference type="ARBA" id="ARBA00023242"/>
    </source>
</evidence>
<dbReference type="Pfam" id="PF26138">
    <property type="entry name" value="DUF8040"/>
    <property type="match status" value="1"/>
</dbReference>
<dbReference type="Pfam" id="PF13359">
    <property type="entry name" value="DDE_Tnp_4"/>
    <property type="match status" value="1"/>
</dbReference>
<dbReference type="GO" id="GO:0016787">
    <property type="term" value="F:hydrolase activity"/>
    <property type="evidence" value="ECO:0007669"/>
    <property type="project" value="UniProtKB-KW"/>
</dbReference>
<dbReference type="InterPro" id="IPR058353">
    <property type="entry name" value="DUF8040"/>
</dbReference>
<dbReference type="GO" id="GO:0004518">
    <property type="term" value="F:nuclease activity"/>
    <property type="evidence" value="ECO:0007669"/>
    <property type="project" value="UniProtKB-KW"/>
</dbReference>
<keyword evidence="11" id="KW-1185">Reference proteome</keyword>
<sequence length="598" mass="68360">MSIEEQLLMFLHTIGHNQRNRVITHNFLRSGETISRYFNHMLFTIGEMQHEYVRPPSSQTPPYIATRRTLYPYFKDCVGALDGTHIHAFRPQRSEVAPFEEEKPYPTQNVLVVVDFDIRFTFILTGWEGFVHDSLVLSDALERPNGLKVPEGKYYLVDVGYATGPSFIPPYRGVRFHLKEFGSRTPANAKELFNLRHSSGRTSIESAFGSLKNCFKILTSRPFFPFKTKVDLRWHVPLFDVSFYLLLSNYGCLNILAMEGYNSSQGSPTSSIMNTTARTTGNMRWTSLKSRYFIRFMASQVEQGFKMDKGFKPQTIQAAIRSLKDTFLVTLTEANDDEPYLNKPIKDYDLLETICGNDQATGHRVVTSRTRIGTQMDYNSEADVFPSTQNYDDVSFMETDGIGNASPFTQHYNSEPASTTSPIQRSKEKGKHKATVSDAAIDRLATSIEKAFDKVQSSRSMSYAKDVEDECMKLTQHGYSIDQILMVYEHLMSDDARARMFFGMRQELRMAWDVVDGQLFVRLYLEFNMFSLELYLESKIITPWFVNNVSSCCLYASIACKEDVHAGRLQSWIFHPEGEQGSLRAGQVDDDDDDDDDE</sequence>
<evidence type="ECO:0000256" key="4">
    <source>
        <dbReference type="ARBA" id="ARBA00022722"/>
    </source>
</evidence>
<dbReference type="GO" id="GO:0005634">
    <property type="term" value="C:nucleus"/>
    <property type="evidence" value="ECO:0007669"/>
    <property type="project" value="UniProtKB-SubCell"/>
</dbReference>